<comment type="caution">
    <text evidence="9">The sequence shown here is derived from an EMBL/GenBank/DDBJ whole genome shotgun (WGS) entry which is preliminary data.</text>
</comment>
<evidence type="ECO:0000256" key="1">
    <source>
        <dbReference type="ARBA" id="ARBA00004651"/>
    </source>
</evidence>
<protein>
    <submittedName>
        <fullName evidence="9">DUF2029 domain-containing protein</fullName>
    </submittedName>
</protein>
<feature type="transmembrane region" description="Helical" evidence="8">
    <location>
        <begin position="301"/>
        <end position="317"/>
    </location>
</feature>
<dbReference type="InterPro" id="IPR018584">
    <property type="entry name" value="GT87"/>
</dbReference>
<evidence type="ECO:0000313" key="9">
    <source>
        <dbReference type="EMBL" id="MCS5726207.1"/>
    </source>
</evidence>
<sequence length="427" mass="45557">MQNHVRRLAGSPVILWIVFLAAHVWLGAVGLTHPGLPFGDVTNVYLPWVQQSLDGYRLGIDGPWVYPVLAFLPMLASLVLGPALYGVGWMLIVTMADAAVFAFLLAGAGPTRAAGGLRIVAAWWWIVFLLLVGPVAVGRIDVFTVDLAIVGLLLARNRPVVAGVLLALATWVKVWPAVLIAACVVAVRRRLRLAIAAASTLVAVAAGALAFGSGLNVFSFVTEQTGRGLQVESPVSTIWMWMARIADPSRVYYDFDILTFQVTGPGSEAAAAVMTPLLVVAVAAVLALAVVVVASGTSPTAVLPPLSLALVMALIVFNKVGSPQFMVWLAAPVILGLVTQGRRFQLPALMALVMGGLTQVIYPIAYDWLLYLDPLMLVVLTIRNVLSVALLVIAIRMLWKSRRTTTRGDEHAGGLFGGTLRGHLSRR</sequence>
<feature type="transmembrane region" description="Helical" evidence="8">
    <location>
        <begin position="377"/>
        <end position="399"/>
    </location>
</feature>
<proteinExistence type="inferred from homology"/>
<reference evidence="9" key="1">
    <citation type="submission" date="2022-08" db="EMBL/GenBank/DDBJ databases">
        <authorList>
            <person name="Deng Y."/>
            <person name="Han X.-F."/>
            <person name="Zhang Y.-Q."/>
        </authorList>
    </citation>
    <scope>NUCLEOTIDE SEQUENCE</scope>
    <source>
        <strain evidence="9">CPCC 203407</strain>
    </source>
</reference>
<feature type="transmembrane region" description="Helical" evidence="8">
    <location>
        <begin position="119"/>
        <end position="140"/>
    </location>
</feature>
<keyword evidence="5 8" id="KW-1133">Transmembrane helix</keyword>
<dbReference type="GO" id="GO:0016758">
    <property type="term" value="F:hexosyltransferase activity"/>
    <property type="evidence" value="ECO:0007669"/>
    <property type="project" value="InterPro"/>
</dbReference>
<gene>
    <name evidence="9" type="ORF">N1028_09910</name>
</gene>
<feature type="transmembrane region" description="Helical" evidence="8">
    <location>
        <begin position="323"/>
        <end position="339"/>
    </location>
</feature>
<accession>A0AA41XDJ5</accession>
<feature type="transmembrane region" description="Helical" evidence="8">
    <location>
        <begin position="83"/>
        <end position="107"/>
    </location>
</feature>
<feature type="transmembrane region" description="Helical" evidence="8">
    <location>
        <begin position="160"/>
        <end position="186"/>
    </location>
</feature>
<comment type="subcellular location">
    <subcellularLocation>
        <location evidence="1">Cell membrane</location>
        <topology evidence="1">Multi-pass membrane protein</topology>
    </subcellularLocation>
</comment>
<keyword evidence="2" id="KW-1003">Cell membrane</keyword>
<organism evidence="9 10">
    <name type="scientific">Herbiconiux oxytropis</name>
    <dbReference type="NCBI Taxonomy" id="2970915"/>
    <lineage>
        <taxon>Bacteria</taxon>
        <taxon>Bacillati</taxon>
        <taxon>Actinomycetota</taxon>
        <taxon>Actinomycetes</taxon>
        <taxon>Micrococcales</taxon>
        <taxon>Microbacteriaceae</taxon>
        <taxon>Herbiconiux</taxon>
    </lineage>
</organism>
<dbReference type="AlphaFoldDB" id="A0AA41XDJ5"/>
<feature type="transmembrane region" description="Helical" evidence="8">
    <location>
        <begin position="193"/>
        <end position="212"/>
    </location>
</feature>
<keyword evidence="10" id="KW-1185">Reference proteome</keyword>
<evidence type="ECO:0000256" key="8">
    <source>
        <dbReference type="SAM" id="Phobius"/>
    </source>
</evidence>
<dbReference type="EMBL" id="JANLCK010000004">
    <property type="protein sequence ID" value="MCS5726207.1"/>
    <property type="molecule type" value="Genomic_DNA"/>
</dbReference>
<dbReference type="Proteomes" id="UP001165587">
    <property type="component" value="Unassembled WGS sequence"/>
</dbReference>
<evidence type="ECO:0000256" key="5">
    <source>
        <dbReference type="ARBA" id="ARBA00022989"/>
    </source>
</evidence>
<evidence type="ECO:0000256" key="2">
    <source>
        <dbReference type="ARBA" id="ARBA00022475"/>
    </source>
</evidence>
<dbReference type="GO" id="GO:0005886">
    <property type="term" value="C:plasma membrane"/>
    <property type="evidence" value="ECO:0007669"/>
    <property type="project" value="UniProtKB-SubCell"/>
</dbReference>
<keyword evidence="6 8" id="KW-0472">Membrane</keyword>
<keyword evidence="4 8" id="KW-0812">Transmembrane</keyword>
<evidence type="ECO:0000256" key="3">
    <source>
        <dbReference type="ARBA" id="ARBA00022679"/>
    </source>
</evidence>
<evidence type="ECO:0000256" key="4">
    <source>
        <dbReference type="ARBA" id="ARBA00022692"/>
    </source>
</evidence>
<keyword evidence="3" id="KW-0808">Transferase</keyword>
<name>A0AA41XDJ5_9MICO</name>
<feature type="transmembrane region" description="Helical" evidence="8">
    <location>
        <begin position="269"/>
        <end position="294"/>
    </location>
</feature>
<evidence type="ECO:0000256" key="6">
    <source>
        <dbReference type="ARBA" id="ARBA00023136"/>
    </source>
</evidence>
<feature type="transmembrane region" description="Helical" evidence="8">
    <location>
        <begin position="346"/>
        <end position="365"/>
    </location>
</feature>
<comment type="similarity">
    <text evidence="7">Belongs to the glycosyltransferase 87 family.</text>
</comment>
<dbReference type="RefSeq" id="WP_259527480.1">
    <property type="nucleotide sequence ID" value="NZ_JANLCK010000004.1"/>
</dbReference>
<feature type="transmembrane region" description="Helical" evidence="8">
    <location>
        <begin position="12"/>
        <end position="31"/>
    </location>
</feature>
<evidence type="ECO:0000313" key="10">
    <source>
        <dbReference type="Proteomes" id="UP001165587"/>
    </source>
</evidence>
<evidence type="ECO:0000256" key="7">
    <source>
        <dbReference type="ARBA" id="ARBA00024033"/>
    </source>
</evidence>
<dbReference type="Pfam" id="PF09594">
    <property type="entry name" value="GT87"/>
    <property type="match status" value="1"/>
</dbReference>